<reference evidence="1" key="2">
    <citation type="journal article" date="2015" name="Data Brief">
        <title>Shoot transcriptome of the giant reed, Arundo donax.</title>
        <authorList>
            <person name="Barrero R.A."/>
            <person name="Guerrero F.D."/>
            <person name="Moolhuijzen P."/>
            <person name="Goolsby J.A."/>
            <person name="Tidwell J."/>
            <person name="Bellgard S.E."/>
            <person name="Bellgard M.I."/>
        </authorList>
    </citation>
    <scope>NUCLEOTIDE SEQUENCE</scope>
    <source>
        <tissue evidence="1">Shoot tissue taken approximately 20 cm above the soil surface</tissue>
    </source>
</reference>
<proteinExistence type="predicted"/>
<accession>A0A0A9H658</accession>
<name>A0A0A9H658_ARUDO</name>
<protein>
    <submittedName>
        <fullName evidence="1">Uncharacterized protein</fullName>
    </submittedName>
</protein>
<dbReference type="AlphaFoldDB" id="A0A0A9H658"/>
<evidence type="ECO:0000313" key="1">
    <source>
        <dbReference type="EMBL" id="JAE31284.1"/>
    </source>
</evidence>
<sequence>MALLQHNSIFDFHAQPLDGGSVLAAAAAGSKDGSGGDQCGGGVLMDLGLDDHHYNYNSLMQM</sequence>
<reference evidence="1" key="1">
    <citation type="submission" date="2014-09" db="EMBL/GenBank/DDBJ databases">
        <authorList>
            <person name="Magalhaes I.L.F."/>
            <person name="Oliveira U."/>
            <person name="Santos F.R."/>
            <person name="Vidigal T.H.D.A."/>
            <person name="Brescovit A.D."/>
            <person name="Santos A.J."/>
        </authorList>
    </citation>
    <scope>NUCLEOTIDE SEQUENCE</scope>
    <source>
        <tissue evidence="1">Shoot tissue taken approximately 20 cm above the soil surface</tissue>
    </source>
</reference>
<dbReference type="EMBL" id="GBRH01166612">
    <property type="protein sequence ID" value="JAE31284.1"/>
    <property type="molecule type" value="Transcribed_RNA"/>
</dbReference>
<organism evidence="1">
    <name type="scientific">Arundo donax</name>
    <name type="common">Giant reed</name>
    <name type="synonym">Donax arundinaceus</name>
    <dbReference type="NCBI Taxonomy" id="35708"/>
    <lineage>
        <taxon>Eukaryota</taxon>
        <taxon>Viridiplantae</taxon>
        <taxon>Streptophyta</taxon>
        <taxon>Embryophyta</taxon>
        <taxon>Tracheophyta</taxon>
        <taxon>Spermatophyta</taxon>
        <taxon>Magnoliopsida</taxon>
        <taxon>Liliopsida</taxon>
        <taxon>Poales</taxon>
        <taxon>Poaceae</taxon>
        <taxon>PACMAD clade</taxon>
        <taxon>Arundinoideae</taxon>
        <taxon>Arundineae</taxon>
        <taxon>Arundo</taxon>
    </lineage>
</organism>